<evidence type="ECO:0000313" key="2">
    <source>
        <dbReference type="Proteomes" id="UP000717515"/>
    </source>
</evidence>
<proteinExistence type="predicted"/>
<evidence type="ECO:0000313" key="1">
    <source>
        <dbReference type="EMBL" id="KAG9324325.1"/>
    </source>
</evidence>
<dbReference type="EMBL" id="JAIFTL010000070">
    <property type="protein sequence ID" value="KAG9324325.1"/>
    <property type="molecule type" value="Genomic_DNA"/>
</dbReference>
<dbReference type="SUPFAM" id="SSF52047">
    <property type="entry name" value="RNI-like"/>
    <property type="match status" value="1"/>
</dbReference>
<comment type="caution">
    <text evidence="1">The sequence shown here is derived from an EMBL/GenBank/DDBJ whole genome shotgun (WGS) entry which is preliminary data.</text>
</comment>
<dbReference type="InterPro" id="IPR032675">
    <property type="entry name" value="LRR_dom_sf"/>
</dbReference>
<sequence length="421" mass="47501">MMKELCFLNEMWPAFTNLTSLRLGILCTTEGWPKTTLDTGFEENYIFGISAALEQNRHLKSVSLKLSRKFSPAPIIKALISLPFLGNVDLDWRPTPEELSQFSSDPALDSVLHAEHPVQILDGCRQLYTLRLAGFFRSSADNTALPAYRPHPMLRELDISRCGSFHSDDQVWMMLGRCPNLVSALLPGELSERDVNRLRDIISAYCPRIGHLAFTDSLPGGDGPDHGNIGEVIAAVPDLKHLTIRQATIPQRLSVVDILLQPQTSQLESLELVRLYEVGMQEADVPMILACLPRLKKFISDTPLSVSKAIDVYHACKRQSSPVSWAADLKVLDIRLNRSFEEEASLSPEDQAEFMSWISFSFKKLESLTIRHWDTMRYKFAPVSREVRFDTVQALATLSAMQSLEYLEIFNEVLPLPSRQK</sequence>
<name>A0A9P8D1L7_MORAP</name>
<protein>
    <submittedName>
        <fullName evidence="1">Uncharacterized protein</fullName>
    </submittedName>
</protein>
<accession>A0A9P8D1L7</accession>
<organism evidence="1 2">
    <name type="scientific">Mortierella alpina</name>
    <name type="common">Oleaginous fungus</name>
    <name type="synonym">Mortierella renispora</name>
    <dbReference type="NCBI Taxonomy" id="64518"/>
    <lineage>
        <taxon>Eukaryota</taxon>
        <taxon>Fungi</taxon>
        <taxon>Fungi incertae sedis</taxon>
        <taxon>Mucoromycota</taxon>
        <taxon>Mortierellomycotina</taxon>
        <taxon>Mortierellomycetes</taxon>
        <taxon>Mortierellales</taxon>
        <taxon>Mortierellaceae</taxon>
        <taxon>Mortierella</taxon>
    </lineage>
</organism>
<reference evidence="1" key="1">
    <citation type="submission" date="2021-07" db="EMBL/GenBank/DDBJ databases">
        <title>Draft genome of Mortierella alpina, strain LL118, isolated from an aspen leaf litter sample.</title>
        <authorList>
            <person name="Yang S."/>
            <person name="Vinatzer B.A."/>
        </authorList>
    </citation>
    <scope>NUCLEOTIDE SEQUENCE</scope>
    <source>
        <strain evidence="1">LL118</strain>
    </source>
</reference>
<dbReference type="Proteomes" id="UP000717515">
    <property type="component" value="Unassembled WGS sequence"/>
</dbReference>
<dbReference type="AlphaFoldDB" id="A0A9P8D1L7"/>
<dbReference type="Gene3D" id="3.80.10.10">
    <property type="entry name" value="Ribonuclease Inhibitor"/>
    <property type="match status" value="1"/>
</dbReference>
<gene>
    <name evidence="1" type="ORF">KVV02_006571</name>
</gene>